<sequence length="406" mass="46931">MILVGPNYLNSKTLPFASDIFYHKKIGYLLPTGFHPTEINSVLEFPNYCKLNSIALPSLVWKMCDLYFENTRQALEASDILKPLHNDFITLIQTSYPRNRATIDETKKFIKDNPRLLECFERTSIDLCFISREVLSHILFEIFIEEGYRGVVQYIRENFRTEDDFILLIAATIINRLKLFEGDSIDLLLYDHSWVPLIDTYMEIRESGMEVCKNRNDDSDSFMIDHMCYKLFEGILMPIFGRCDTRDKASLIKKIVIKKQDEIERLKQQCRVIAMEILLTNTSNTYLKQEKLRSMLKKSILQPLSSLTEKPLKDIKELLASFLLDSTVIGGFLSIVQQPDINALSLSVAAGAVSAGARYIFNEESKRICNPSDLLLTGLKKMRIEYEDYAKQIEEISLKQVFYSKK</sequence>
<accession>D8GR01</accession>
<evidence type="ECO:0000313" key="1">
    <source>
        <dbReference type="EMBL" id="ADK16306.1"/>
    </source>
</evidence>
<dbReference type="HOGENOM" id="CLU_677397_0_0_9"/>
<dbReference type="RefSeq" id="WP_013239889.1">
    <property type="nucleotide sequence ID" value="NC_014328.1"/>
</dbReference>
<proteinExistence type="predicted"/>
<reference evidence="1" key="1">
    <citation type="submission" date="2009-07" db="EMBL/GenBank/DDBJ databases">
        <authorList>
            <person name="Koepke M."/>
            <person name="Hujer S."/>
            <person name="Held C."/>
            <person name="Wiezer A."/>
            <person name="Liesegang H."/>
            <person name="Ehrenreich A."/>
            <person name="Gottschalk G."/>
            <person name="Duerre P."/>
        </authorList>
    </citation>
    <scope>NUCLEOTIDE SEQUENCE</scope>
    <source>
        <strain evidence="1">DSM 13528</strain>
    </source>
</reference>
<dbReference type="KEGG" id="clj:CLJU_c32590"/>
<evidence type="ECO:0000313" key="3">
    <source>
        <dbReference type="Proteomes" id="UP000001656"/>
    </source>
</evidence>
<gene>
    <name evidence="1" type="ordered locus">CLJU_c32590</name>
    <name evidence="2" type="ORF">WX45_01659</name>
</gene>
<name>D8GR01_CLOLD</name>
<dbReference type="Proteomes" id="UP000077020">
    <property type="component" value="Unassembled WGS sequence"/>
</dbReference>
<dbReference type="EMBL" id="LITS01000001">
    <property type="protein sequence ID" value="OAA89821.1"/>
    <property type="molecule type" value="Genomic_DNA"/>
</dbReference>
<evidence type="ECO:0000313" key="4">
    <source>
        <dbReference type="Proteomes" id="UP000077020"/>
    </source>
</evidence>
<keyword evidence="4" id="KW-1185">Reference proteome</keyword>
<dbReference type="EMBL" id="CP001666">
    <property type="protein sequence ID" value="ADK16306.1"/>
    <property type="molecule type" value="Genomic_DNA"/>
</dbReference>
<dbReference type="AlphaFoldDB" id="D8GR01"/>
<reference evidence="1 3" key="2">
    <citation type="journal article" date="2010" name="Proc. Natl. Acad. Sci. U.S.A.">
        <title>Clostridium ljungdahlii represents a microbial production platform based on syngas.</title>
        <authorList>
            <person name="Kopke M."/>
            <person name="Held C."/>
            <person name="Hujer S."/>
            <person name="Liesegang H."/>
            <person name="Wiezer A."/>
            <person name="Wollherr A."/>
            <person name="Ehrenreich A."/>
            <person name="Liebl W."/>
            <person name="Gottschalk G."/>
            <person name="Durre P."/>
        </authorList>
    </citation>
    <scope>NUCLEOTIDE SEQUENCE [LARGE SCALE GENOMIC DNA]</scope>
    <source>
        <strain evidence="3">ATCC 55383 / DSM 13528 / PETC</strain>
        <strain evidence="1">DSM 13528</strain>
    </source>
</reference>
<reference evidence="2 4" key="3">
    <citation type="journal article" date="2016" name="Biotechnol. Bioeng.">
        <title>Traits of selected Clostridium strains for syngas fermentation to ethanol.</title>
        <authorList>
            <person name="Martin M.E."/>
            <person name="Richter H."/>
            <person name="Saha S."/>
            <person name="Angenent L.T."/>
        </authorList>
    </citation>
    <scope>NUCLEOTIDE SEQUENCE [LARGE SCALE GENOMIC DNA]</scope>
    <source>
        <strain evidence="2 4">PETC</strain>
    </source>
</reference>
<dbReference type="PATRIC" id="fig|748727.19.peg.444"/>
<evidence type="ECO:0000313" key="2">
    <source>
        <dbReference type="EMBL" id="OAA89821.1"/>
    </source>
</evidence>
<protein>
    <submittedName>
        <fullName evidence="1">Uncharacterized protein</fullName>
    </submittedName>
</protein>
<dbReference type="Proteomes" id="UP000001656">
    <property type="component" value="Chromosome"/>
</dbReference>
<organism evidence="1 3">
    <name type="scientific">Clostridium ljungdahlii (strain ATCC 55383 / DSM 13528 / PETC)</name>
    <dbReference type="NCBI Taxonomy" id="748727"/>
    <lineage>
        <taxon>Bacteria</taxon>
        <taxon>Bacillati</taxon>
        <taxon>Bacillota</taxon>
        <taxon>Clostridia</taxon>
        <taxon>Eubacteriales</taxon>
        <taxon>Clostridiaceae</taxon>
        <taxon>Clostridium</taxon>
    </lineage>
</organism>